<dbReference type="EC" id="3.6.4.-" evidence="12"/>
<dbReference type="SMART" id="SM00490">
    <property type="entry name" value="HELICc"/>
    <property type="match status" value="1"/>
</dbReference>
<accession>A0ABU9TN27</accession>
<dbReference type="EMBL" id="JBBMRA010000001">
    <property type="protein sequence ID" value="MEM5535119.1"/>
    <property type="molecule type" value="Genomic_DNA"/>
</dbReference>
<dbReference type="GO" id="GO:0016787">
    <property type="term" value="F:hydrolase activity"/>
    <property type="evidence" value="ECO:0007669"/>
    <property type="project" value="UniProtKB-KW"/>
</dbReference>
<sequence>MFTDIALDPELENNLKAAGYLEATEVQQRAVPLLLEGMDLLVSAPTGSGKTAAFLIPLIQSMIGQQSPTKQPRALVLVPVRELADQILQQFSKLAQNTELSAVSVVGGEDFKVQEKRLASADLVIATPGRLLPHIENQSIEFDSLDFLVLDEADRMLETGFKESLQQILSVCPDARQTLLISATLPSTVRSLAGDILDEPEWVQVGQKREAAEGIRQYIMLSDDVGHKDKQLCAMLKNEEYTKAIVFSNSKTQARRLDGFLRYHKLKAALLHGDVQQKGRFATIEGFRKGTTTVLVTTDLASRGLDVEDVDLVINFEMPRKGDVYLHRIGRTGRAGAEGEAVSLVDATEWNLMSSIERYLKTRFRRKLIEGLVGNYKGPKKLKASGKAASSKKKKKDTGAKKKAPRKAKR</sequence>
<dbReference type="InterPro" id="IPR027417">
    <property type="entry name" value="P-loop_NTPase"/>
</dbReference>
<dbReference type="SMART" id="SM00487">
    <property type="entry name" value="DEXDc"/>
    <property type="match status" value="1"/>
</dbReference>
<dbReference type="SUPFAM" id="SSF52540">
    <property type="entry name" value="P-loop containing nucleoside triphosphate hydrolases"/>
    <property type="match status" value="1"/>
</dbReference>
<keyword evidence="4 7" id="KW-0067">ATP-binding</keyword>
<dbReference type="GO" id="GO:0004386">
    <property type="term" value="F:helicase activity"/>
    <property type="evidence" value="ECO:0007669"/>
    <property type="project" value="UniProtKB-KW"/>
</dbReference>
<name>A0ABU9TN27_9GAMM</name>
<dbReference type="Gene3D" id="3.40.50.300">
    <property type="entry name" value="P-loop containing nucleotide triphosphate hydrolases"/>
    <property type="match status" value="2"/>
</dbReference>
<dbReference type="InterPro" id="IPR011545">
    <property type="entry name" value="DEAD/DEAH_box_helicase_dom"/>
</dbReference>
<evidence type="ECO:0000259" key="11">
    <source>
        <dbReference type="PROSITE" id="PS51195"/>
    </source>
</evidence>
<dbReference type="InterPro" id="IPR014014">
    <property type="entry name" value="RNA_helicase_DEAD_Q_motif"/>
</dbReference>
<evidence type="ECO:0000313" key="12">
    <source>
        <dbReference type="EMBL" id="MEM5535119.1"/>
    </source>
</evidence>
<dbReference type="InterPro" id="IPR044742">
    <property type="entry name" value="DEAD/DEAH_RhlB"/>
</dbReference>
<evidence type="ECO:0000256" key="5">
    <source>
        <dbReference type="ARBA" id="ARBA00038437"/>
    </source>
</evidence>
<evidence type="ECO:0000256" key="6">
    <source>
        <dbReference type="PROSITE-ProRule" id="PRU00552"/>
    </source>
</evidence>
<comment type="similarity">
    <text evidence="5 7">Belongs to the DEAD box helicase family.</text>
</comment>
<evidence type="ECO:0000313" key="13">
    <source>
        <dbReference type="Proteomes" id="UP001449225"/>
    </source>
</evidence>
<keyword evidence="3 7" id="KW-0347">Helicase</keyword>
<protein>
    <submittedName>
        <fullName evidence="12">DEAD/DEAH box helicase</fullName>
        <ecNumber evidence="12">3.6.4.-</ecNumber>
    </submittedName>
</protein>
<organism evidence="12 13">
    <name type="scientific">Neptuniibacter pectenicola</name>
    <dbReference type="NCBI Taxonomy" id="1806669"/>
    <lineage>
        <taxon>Bacteria</taxon>
        <taxon>Pseudomonadati</taxon>
        <taxon>Pseudomonadota</taxon>
        <taxon>Gammaproteobacteria</taxon>
        <taxon>Oceanospirillales</taxon>
        <taxon>Oceanospirillaceae</taxon>
        <taxon>Neptuniibacter</taxon>
    </lineage>
</organism>
<dbReference type="PROSITE" id="PS00039">
    <property type="entry name" value="DEAD_ATP_HELICASE"/>
    <property type="match status" value="1"/>
</dbReference>
<keyword evidence="1 7" id="KW-0547">Nucleotide-binding</keyword>
<proteinExistence type="inferred from homology"/>
<dbReference type="PANTHER" id="PTHR47959:SF3">
    <property type="entry name" value="ATP-DEPENDENT RNA HELICASE SRMB"/>
    <property type="match status" value="1"/>
</dbReference>
<evidence type="ECO:0000259" key="9">
    <source>
        <dbReference type="PROSITE" id="PS51192"/>
    </source>
</evidence>
<keyword evidence="13" id="KW-1185">Reference proteome</keyword>
<dbReference type="Pfam" id="PF00270">
    <property type="entry name" value="DEAD"/>
    <property type="match status" value="1"/>
</dbReference>
<evidence type="ECO:0000256" key="8">
    <source>
        <dbReference type="SAM" id="MobiDB-lite"/>
    </source>
</evidence>
<evidence type="ECO:0000256" key="4">
    <source>
        <dbReference type="ARBA" id="ARBA00022840"/>
    </source>
</evidence>
<feature type="domain" description="DEAD-box RNA helicase Q" evidence="11">
    <location>
        <begin position="1"/>
        <end position="28"/>
    </location>
</feature>
<dbReference type="InterPro" id="IPR014001">
    <property type="entry name" value="Helicase_ATP-bd"/>
</dbReference>
<feature type="region of interest" description="Disordered" evidence="8">
    <location>
        <begin position="376"/>
        <end position="410"/>
    </location>
</feature>
<dbReference type="InterPro" id="IPR000629">
    <property type="entry name" value="RNA-helicase_DEAD-box_CS"/>
</dbReference>
<dbReference type="CDD" id="cd00268">
    <property type="entry name" value="DEADc"/>
    <property type="match status" value="1"/>
</dbReference>
<dbReference type="Proteomes" id="UP001449225">
    <property type="component" value="Unassembled WGS sequence"/>
</dbReference>
<evidence type="ECO:0000256" key="7">
    <source>
        <dbReference type="RuleBase" id="RU000492"/>
    </source>
</evidence>
<dbReference type="CDD" id="cd18787">
    <property type="entry name" value="SF2_C_DEAD"/>
    <property type="match status" value="1"/>
</dbReference>
<dbReference type="PROSITE" id="PS51194">
    <property type="entry name" value="HELICASE_CTER"/>
    <property type="match status" value="1"/>
</dbReference>
<dbReference type="RefSeq" id="WP_342853529.1">
    <property type="nucleotide sequence ID" value="NZ_JBBMRA010000001.1"/>
</dbReference>
<dbReference type="Pfam" id="PF00271">
    <property type="entry name" value="Helicase_C"/>
    <property type="match status" value="1"/>
</dbReference>
<evidence type="ECO:0000256" key="1">
    <source>
        <dbReference type="ARBA" id="ARBA00022741"/>
    </source>
</evidence>
<dbReference type="PANTHER" id="PTHR47959">
    <property type="entry name" value="ATP-DEPENDENT RNA HELICASE RHLE-RELATED"/>
    <property type="match status" value="1"/>
</dbReference>
<reference evidence="12 13" key="1">
    <citation type="submission" date="2024-03" db="EMBL/GenBank/DDBJ databases">
        <title>Community enrichment and isolation of bacterial strains for fucoidan degradation.</title>
        <authorList>
            <person name="Sichert A."/>
        </authorList>
    </citation>
    <scope>NUCLEOTIDE SEQUENCE [LARGE SCALE GENOMIC DNA]</scope>
    <source>
        <strain evidence="12 13">AS76</strain>
    </source>
</reference>
<dbReference type="InterPro" id="IPR050079">
    <property type="entry name" value="DEAD_box_RNA_helicase"/>
</dbReference>
<evidence type="ECO:0000256" key="3">
    <source>
        <dbReference type="ARBA" id="ARBA00022806"/>
    </source>
</evidence>
<dbReference type="InterPro" id="IPR001650">
    <property type="entry name" value="Helicase_C-like"/>
</dbReference>
<evidence type="ECO:0000259" key="10">
    <source>
        <dbReference type="PROSITE" id="PS51194"/>
    </source>
</evidence>
<comment type="caution">
    <text evidence="12">The sequence shown here is derived from an EMBL/GenBank/DDBJ whole genome shotgun (WGS) entry which is preliminary data.</text>
</comment>
<gene>
    <name evidence="12" type="ORF">WNY58_01825</name>
</gene>
<feature type="domain" description="Helicase ATP-binding" evidence="9">
    <location>
        <begin position="31"/>
        <end position="203"/>
    </location>
</feature>
<dbReference type="PROSITE" id="PS51192">
    <property type="entry name" value="HELICASE_ATP_BIND_1"/>
    <property type="match status" value="1"/>
</dbReference>
<evidence type="ECO:0000256" key="2">
    <source>
        <dbReference type="ARBA" id="ARBA00022801"/>
    </source>
</evidence>
<dbReference type="PROSITE" id="PS51195">
    <property type="entry name" value="Q_MOTIF"/>
    <property type="match status" value="1"/>
</dbReference>
<feature type="domain" description="Helicase C-terminal" evidence="10">
    <location>
        <begin position="228"/>
        <end position="380"/>
    </location>
</feature>
<keyword evidence="2 7" id="KW-0378">Hydrolase</keyword>
<feature type="compositionally biased region" description="Basic residues" evidence="8">
    <location>
        <begin position="378"/>
        <end position="410"/>
    </location>
</feature>
<feature type="short sequence motif" description="Q motif" evidence="6">
    <location>
        <begin position="1"/>
        <end position="28"/>
    </location>
</feature>